<sequence>MCETYPGQIPLSLRLQWRKTCVFCVASVLGGFGLLRSLWQAEYAWCWLVPATFGLVYTLGLVRQHLPQNHRKQSALILPTLGAGTGVTIGRGVLISLLAGFVGLPWLRTSVGTPEGLRWMPGGLYLAAVCADYLDGYLARVTDHETRLGEILDTKLDAFGVCVASLVAVGASQLPWYYLVAGCAYYLLQAAIWIRKRTGKPVHDIAPWAGARLLAGFQMGLIAVALLPVFGPPVTTIAAIIGMIPFLAGFGKDWLVVCGRFPTEHPWQRSVHMVLTRLLPPVVRLLLGGAGLSVLWRTPSSQQFVWSGLIVVAVVMLLGGIIGRLAAFGLSLTTAWGIMEHRLYLDLFALFAGSLILMLSGTGAFSLWQPEDRVLFRRAGERPAGGGATA</sequence>
<dbReference type="Pfam" id="PF01066">
    <property type="entry name" value="CDP-OH_P_transf"/>
    <property type="match status" value="1"/>
</dbReference>
<evidence type="ECO:0000256" key="3">
    <source>
        <dbReference type="SAM" id="Phobius"/>
    </source>
</evidence>
<feature type="transmembrane region" description="Helical" evidence="3">
    <location>
        <begin position="236"/>
        <end position="257"/>
    </location>
</feature>
<keyword evidence="1 2" id="KW-0808">Transferase</keyword>
<feature type="transmembrane region" description="Helical" evidence="3">
    <location>
        <begin position="45"/>
        <end position="62"/>
    </location>
</feature>
<evidence type="ECO:0000256" key="1">
    <source>
        <dbReference type="ARBA" id="ARBA00022679"/>
    </source>
</evidence>
<dbReference type="AlphaFoldDB" id="A0A9D5JYD7"/>
<evidence type="ECO:0008006" key="6">
    <source>
        <dbReference type="Google" id="ProtNLM"/>
    </source>
</evidence>
<dbReference type="InterPro" id="IPR048254">
    <property type="entry name" value="CDP_ALCOHOL_P_TRANSF_CS"/>
</dbReference>
<dbReference type="InterPro" id="IPR043130">
    <property type="entry name" value="CDP-OH_PTrfase_TM_dom"/>
</dbReference>
<dbReference type="Proteomes" id="UP000649604">
    <property type="component" value="Unassembled WGS sequence"/>
</dbReference>
<organism evidence="4 5">
    <name type="scientific">candidate division KSB3 bacterium</name>
    <dbReference type="NCBI Taxonomy" id="2044937"/>
    <lineage>
        <taxon>Bacteria</taxon>
        <taxon>candidate division KSB3</taxon>
    </lineage>
</organism>
<dbReference type="PROSITE" id="PS00379">
    <property type="entry name" value="CDP_ALCOHOL_P_TRANSF"/>
    <property type="match status" value="1"/>
</dbReference>
<feature type="transmembrane region" description="Helical" evidence="3">
    <location>
        <begin position="206"/>
        <end position="230"/>
    </location>
</feature>
<keyword evidence="3" id="KW-0472">Membrane</keyword>
<feature type="transmembrane region" description="Helical" evidence="3">
    <location>
        <begin position="74"/>
        <end position="107"/>
    </location>
</feature>
<accession>A0A9D5JYD7</accession>
<protein>
    <recommendedName>
        <fullName evidence="6">CDP-alcohol phosphatidyltransferase</fullName>
    </recommendedName>
</protein>
<feature type="transmembrane region" description="Helical" evidence="3">
    <location>
        <begin position="304"/>
        <end position="331"/>
    </location>
</feature>
<reference evidence="4" key="1">
    <citation type="submission" date="2019-11" db="EMBL/GenBank/DDBJ databases">
        <title>Microbial mats filling the niche in hypersaline microbial mats.</title>
        <authorList>
            <person name="Wong H.L."/>
            <person name="Macleod F.I."/>
            <person name="White R.A. III"/>
            <person name="Burns B.P."/>
        </authorList>
    </citation>
    <scope>NUCLEOTIDE SEQUENCE</scope>
    <source>
        <strain evidence="4">Rbin_158</strain>
    </source>
</reference>
<evidence type="ECO:0000313" key="5">
    <source>
        <dbReference type="Proteomes" id="UP000649604"/>
    </source>
</evidence>
<dbReference type="GO" id="GO:0016780">
    <property type="term" value="F:phosphotransferase activity, for other substituted phosphate groups"/>
    <property type="evidence" value="ECO:0007669"/>
    <property type="project" value="InterPro"/>
</dbReference>
<dbReference type="Gene3D" id="1.20.120.1760">
    <property type="match status" value="1"/>
</dbReference>
<feature type="transmembrane region" description="Helical" evidence="3">
    <location>
        <begin position="176"/>
        <end position="194"/>
    </location>
</feature>
<feature type="transmembrane region" description="Helical" evidence="3">
    <location>
        <begin position="343"/>
        <end position="368"/>
    </location>
</feature>
<dbReference type="InterPro" id="IPR000462">
    <property type="entry name" value="CDP-OH_P_trans"/>
</dbReference>
<dbReference type="EMBL" id="WJJP01000601">
    <property type="protein sequence ID" value="MBD3326567.1"/>
    <property type="molecule type" value="Genomic_DNA"/>
</dbReference>
<evidence type="ECO:0000313" key="4">
    <source>
        <dbReference type="EMBL" id="MBD3326567.1"/>
    </source>
</evidence>
<dbReference type="GO" id="GO:0008654">
    <property type="term" value="P:phospholipid biosynthetic process"/>
    <property type="evidence" value="ECO:0007669"/>
    <property type="project" value="InterPro"/>
</dbReference>
<comment type="caution">
    <text evidence="4">The sequence shown here is derived from an EMBL/GenBank/DDBJ whole genome shotgun (WGS) entry which is preliminary data.</text>
</comment>
<name>A0A9D5JYD7_9BACT</name>
<dbReference type="GO" id="GO:0016020">
    <property type="term" value="C:membrane"/>
    <property type="evidence" value="ECO:0007669"/>
    <property type="project" value="InterPro"/>
</dbReference>
<proteinExistence type="inferred from homology"/>
<keyword evidence="3" id="KW-0812">Transmembrane</keyword>
<gene>
    <name evidence="4" type="ORF">GF339_18430</name>
</gene>
<feature type="transmembrane region" description="Helical" evidence="3">
    <location>
        <begin position="21"/>
        <end position="39"/>
    </location>
</feature>
<keyword evidence="3" id="KW-1133">Transmembrane helix</keyword>
<comment type="similarity">
    <text evidence="2">Belongs to the CDP-alcohol phosphatidyltransferase class-I family.</text>
</comment>
<evidence type="ECO:0000256" key="2">
    <source>
        <dbReference type="RuleBase" id="RU003750"/>
    </source>
</evidence>